<name>A0A7C3SKY1_THEPE</name>
<protein>
    <submittedName>
        <fullName evidence="2">Hydrogenase expression/formation protein HypC</fullName>
    </submittedName>
</protein>
<evidence type="ECO:0000313" key="2">
    <source>
        <dbReference type="EMBL" id="HGB24469.1"/>
    </source>
</evidence>
<dbReference type="EMBL" id="DTIB01000006">
    <property type="protein sequence ID" value="HGB24469.1"/>
    <property type="molecule type" value="Genomic_DNA"/>
</dbReference>
<evidence type="ECO:0000313" key="3">
    <source>
        <dbReference type="EMBL" id="HHP05718.1"/>
    </source>
</evidence>
<dbReference type="AlphaFoldDB" id="A0A7C3SKY1"/>
<comment type="similarity">
    <text evidence="1">Belongs to the HupF/HypC family.</text>
</comment>
<dbReference type="Gene3D" id="2.30.30.140">
    <property type="match status" value="1"/>
</dbReference>
<reference evidence="2" key="1">
    <citation type="journal article" date="2020" name="mSystems">
        <title>Genome- and Community-Level Interaction Insights into Carbon Utilization and Element Cycling Functions of Hydrothermarchaeota in Hydrothermal Sediment.</title>
        <authorList>
            <person name="Zhou Z."/>
            <person name="Liu Y."/>
            <person name="Xu W."/>
            <person name="Pan J."/>
            <person name="Luo Z.H."/>
            <person name="Li M."/>
        </authorList>
    </citation>
    <scope>NUCLEOTIDE SEQUENCE [LARGE SCALE GENOMIC DNA]</scope>
    <source>
        <strain evidence="3">SpSt-1125</strain>
        <strain evidence="2">SpSt-8</strain>
    </source>
</reference>
<dbReference type="InterPro" id="IPR001109">
    <property type="entry name" value="Hydrogenase_HupF/HypC"/>
</dbReference>
<comment type="caution">
    <text evidence="2">The sequence shown here is derived from an EMBL/GenBank/DDBJ whole genome shotgun (WGS) entry which is preliminary data.</text>
</comment>
<gene>
    <name evidence="3" type="ORF">ENM88_08265</name>
    <name evidence="2" type="ORF">ENV88_00100</name>
</gene>
<organism evidence="2">
    <name type="scientific">Thermofilum pendens</name>
    <dbReference type="NCBI Taxonomy" id="2269"/>
    <lineage>
        <taxon>Archaea</taxon>
        <taxon>Thermoproteota</taxon>
        <taxon>Thermoprotei</taxon>
        <taxon>Thermofilales</taxon>
        <taxon>Thermofilaceae</taxon>
        <taxon>Thermofilum</taxon>
    </lineage>
</organism>
<dbReference type="Pfam" id="PF01455">
    <property type="entry name" value="HupF_HypC"/>
    <property type="match status" value="1"/>
</dbReference>
<evidence type="ECO:0000256" key="1">
    <source>
        <dbReference type="ARBA" id="ARBA00006018"/>
    </source>
</evidence>
<accession>A0A7C3SKY1</accession>
<sequence length="99" mass="10676">MCWGTLAVVLEVSEDGFTAKVDYGDGIAREVILGIGSERIERGDVVIVHAGVIVSKITREGVLEQINFLKEILGEEADEASLVKAYQAVLELAERISSS</sequence>
<dbReference type="EMBL" id="DRZM01000230">
    <property type="protein sequence ID" value="HHP05718.1"/>
    <property type="molecule type" value="Genomic_DNA"/>
</dbReference>
<dbReference type="SUPFAM" id="SSF159127">
    <property type="entry name" value="HupF/HypC-like"/>
    <property type="match status" value="1"/>
</dbReference>
<proteinExistence type="inferred from homology"/>